<evidence type="ECO:0000259" key="1">
    <source>
        <dbReference type="Pfam" id="PF04606"/>
    </source>
</evidence>
<keyword evidence="3" id="KW-1185">Reference proteome</keyword>
<dbReference type="Pfam" id="PF04606">
    <property type="entry name" value="Ogr_Delta"/>
    <property type="match status" value="1"/>
</dbReference>
<protein>
    <submittedName>
        <fullName evidence="2">Transcriptional regulator</fullName>
    </submittedName>
</protein>
<name>A0A1Y2SH61_9GAMM</name>
<evidence type="ECO:0000313" key="2">
    <source>
        <dbReference type="EMBL" id="OTA17208.1"/>
    </source>
</evidence>
<gene>
    <name evidence="2" type="ORF">Xbed_03362</name>
</gene>
<organism evidence="2 3">
    <name type="scientific">Xenorhabdus beddingii</name>
    <dbReference type="NCBI Taxonomy" id="40578"/>
    <lineage>
        <taxon>Bacteria</taxon>
        <taxon>Pseudomonadati</taxon>
        <taxon>Pseudomonadota</taxon>
        <taxon>Gammaproteobacteria</taxon>
        <taxon>Enterobacterales</taxon>
        <taxon>Morganellaceae</taxon>
        <taxon>Xenorhabdus</taxon>
    </lineage>
</organism>
<comment type="caution">
    <text evidence="2">The sequence shown here is derived from an EMBL/GenBank/DDBJ whole genome shotgun (WGS) entry which is preliminary data.</text>
</comment>
<proteinExistence type="predicted"/>
<sequence>MRVLKIICPECGAKSVIRKTNRMHRQIADVYCSCSDVECGHTFVMNLTFSHTISPSAKTGDILLQTVINNLNPQQRQMALDLLQTCAA</sequence>
<dbReference type="Proteomes" id="UP000194204">
    <property type="component" value="Unassembled WGS sequence"/>
</dbReference>
<dbReference type="AlphaFoldDB" id="A0A1Y2SH61"/>
<dbReference type="InterPro" id="IPR007684">
    <property type="entry name" value="Znf_Ogr/Delta"/>
</dbReference>
<dbReference type="EMBL" id="MUBK01000036">
    <property type="protein sequence ID" value="OTA17208.1"/>
    <property type="molecule type" value="Genomic_DNA"/>
</dbReference>
<reference evidence="2 3" key="1">
    <citation type="submission" date="2017-01" db="EMBL/GenBank/DDBJ databases">
        <title>Deconstructing symbiosis and pathogenesis requirements using a combined genomic-metabolomic approach.</title>
        <authorList>
            <person name="Tobias N.J."/>
            <person name="Wolff H."/>
            <person name="Djahanschiri B."/>
            <person name="Ebersberger I."/>
            <person name="Bode H.B."/>
        </authorList>
    </citation>
    <scope>NUCLEOTIDE SEQUENCE [LARGE SCALE GENOMIC DNA]</scope>
    <source>
        <strain evidence="2 3">DSM 4764</strain>
    </source>
</reference>
<accession>A0A1Y2SH61</accession>
<dbReference type="STRING" id="40578.Xbed_03362"/>
<feature type="domain" description="Zinc finger Ogr/Delta-type" evidence="1">
    <location>
        <begin position="8"/>
        <end position="53"/>
    </location>
</feature>
<evidence type="ECO:0000313" key="3">
    <source>
        <dbReference type="Proteomes" id="UP000194204"/>
    </source>
</evidence>